<feature type="compositionally biased region" description="Basic and acidic residues" evidence="1">
    <location>
        <begin position="140"/>
        <end position="149"/>
    </location>
</feature>
<feature type="compositionally biased region" description="Basic residues" evidence="1">
    <location>
        <begin position="235"/>
        <end position="247"/>
    </location>
</feature>
<feature type="non-terminal residue" evidence="2">
    <location>
        <position position="482"/>
    </location>
</feature>
<protein>
    <recommendedName>
        <fullName evidence="4">DDE Tnp4 domain-containing protein</fullName>
    </recommendedName>
</protein>
<feature type="compositionally biased region" description="Pro residues" evidence="1">
    <location>
        <begin position="206"/>
        <end position="215"/>
    </location>
</feature>
<keyword evidence="3" id="KW-1185">Reference proteome</keyword>
<organism evidence="2 3">
    <name type="scientific">Paspalum notatum var. saurae</name>
    <dbReference type="NCBI Taxonomy" id="547442"/>
    <lineage>
        <taxon>Eukaryota</taxon>
        <taxon>Viridiplantae</taxon>
        <taxon>Streptophyta</taxon>
        <taxon>Embryophyta</taxon>
        <taxon>Tracheophyta</taxon>
        <taxon>Spermatophyta</taxon>
        <taxon>Magnoliopsida</taxon>
        <taxon>Liliopsida</taxon>
        <taxon>Poales</taxon>
        <taxon>Poaceae</taxon>
        <taxon>PACMAD clade</taxon>
        <taxon>Panicoideae</taxon>
        <taxon>Andropogonodae</taxon>
        <taxon>Paspaleae</taxon>
        <taxon>Paspalinae</taxon>
        <taxon>Paspalum</taxon>
    </lineage>
</organism>
<evidence type="ECO:0008006" key="4">
    <source>
        <dbReference type="Google" id="ProtNLM"/>
    </source>
</evidence>
<name>A0AAQ3UU23_PASNO</name>
<reference evidence="2 3" key="1">
    <citation type="submission" date="2024-02" db="EMBL/GenBank/DDBJ databases">
        <title>High-quality chromosome-scale genome assembly of Pensacola bahiagrass (Paspalum notatum Flugge var. saurae).</title>
        <authorList>
            <person name="Vega J.M."/>
            <person name="Podio M."/>
            <person name="Orjuela J."/>
            <person name="Siena L.A."/>
            <person name="Pessino S.C."/>
            <person name="Combes M.C."/>
            <person name="Mariac C."/>
            <person name="Albertini E."/>
            <person name="Pupilli F."/>
            <person name="Ortiz J.P.A."/>
            <person name="Leblanc O."/>
        </authorList>
    </citation>
    <scope>NUCLEOTIDE SEQUENCE [LARGE SCALE GENOMIC DNA]</scope>
    <source>
        <strain evidence="2">R1</strain>
        <tissue evidence="2">Leaf</tissue>
    </source>
</reference>
<dbReference type="Proteomes" id="UP001341281">
    <property type="component" value="Chromosome 10"/>
</dbReference>
<evidence type="ECO:0000313" key="3">
    <source>
        <dbReference type="Proteomes" id="UP001341281"/>
    </source>
</evidence>
<gene>
    <name evidence="2" type="ORF">U9M48_042107</name>
</gene>
<sequence>MELPGLDFDIGKKFSEEVRARHLCRVSPSAGSSSFLLLIAFGRCKFKLSDASVGQTVGVILQSVLGASFFLWNSNGLAAARRASTFRQEQVSRWVQVRHHKPSAQAVRSNVRSRLSQSFAQAVRSVDRSRRPQSVAHVVRSNDRYDHRQSQSFAVRPVDSRHVPKSRRPPVSCPCPPPASCLRQAPPRPPAGGSTSTPRRLGSSAPRPPPRPPPPDPRRQAAPLQQGAAAQATARRARPPAASRRRPAGLPAVRAPGLGSLLAPGLLPARRGDTPAPSLLGCSPAPSLQCSPSPPDLRLDCTIKIREIAGLIYLVLAVLLLDLLLLELKQLMNKNEDIASEWHFPMDSWIAMFHSDDEEVVDGLQYIDKFYLVDSAYGNIPGFLAPYRNTRYHLQHFQYGHKPETMEELAFGQLKNKFRILKSIPNYGLRKANRIVVTCMALHDFIKDNGGDSGGDWTETSIRTGNNEDGIAQDLLDLMEDA</sequence>
<feature type="region of interest" description="Disordered" evidence="1">
    <location>
        <begin position="122"/>
        <end position="255"/>
    </location>
</feature>
<dbReference type="AlphaFoldDB" id="A0AAQ3UU23"/>
<dbReference type="EMBL" id="CP144754">
    <property type="protein sequence ID" value="WVZ96472.1"/>
    <property type="molecule type" value="Genomic_DNA"/>
</dbReference>
<proteinExistence type="predicted"/>
<evidence type="ECO:0000256" key="1">
    <source>
        <dbReference type="SAM" id="MobiDB-lite"/>
    </source>
</evidence>
<evidence type="ECO:0000313" key="2">
    <source>
        <dbReference type="EMBL" id="WVZ96472.1"/>
    </source>
</evidence>
<feature type="compositionally biased region" description="Low complexity" evidence="1">
    <location>
        <begin position="220"/>
        <end position="234"/>
    </location>
</feature>
<accession>A0AAQ3UU23</accession>